<comment type="subcellular location">
    <subcellularLocation>
        <location evidence="1">Membrane</location>
        <topology evidence="1">Multi-pass membrane protein</topology>
    </subcellularLocation>
</comment>
<dbReference type="GO" id="GO:0016236">
    <property type="term" value="P:macroautophagy"/>
    <property type="evidence" value="ECO:0007669"/>
    <property type="project" value="TreeGrafter"/>
</dbReference>
<dbReference type="PANTHER" id="PTHR21389">
    <property type="entry name" value="P53 INDUCED PROTEIN"/>
    <property type="match status" value="1"/>
</dbReference>
<proteinExistence type="inferred from homology"/>
<evidence type="ECO:0000256" key="5">
    <source>
        <dbReference type="ARBA" id="ARBA00023136"/>
    </source>
</evidence>
<dbReference type="EMBL" id="GIIL01003013">
    <property type="protein sequence ID" value="NOV46739.1"/>
    <property type="molecule type" value="Transcribed_RNA"/>
</dbReference>
<dbReference type="Pfam" id="PF07264">
    <property type="entry name" value="EI24"/>
    <property type="match status" value="1"/>
</dbReference>
<evidence type="ECO:0000256" key="3">
    <source>
        <dbReference type="ARBA" id="ARBA00022692"/>
    </source>
</evidence>
<feature type="transmembrane region" description="Helical" evidence="7">
    <location>
        <begin position="73"/>
        <end position="93"/>
    </location>
</feature>
<keyword evidence="5 7" id="KW-0472">Membrane</keyword>
<organism evidence="8">
    <name type="scientific">Xenopsylla cheopis</name>
    <name type="common">Oriental rat flea</name>
    <name type="synonym">Pulex cheopis</name>
    <dbReference type="NCBI Taxonomy" id="163159"/>
    <lineage>
        <taxon>Eukaryota</taxon>
        <taxon>Metazoa</taxon>
        <taxon>Ecdysozoa</taxon>
        <taxon>Arthropoda</taxon>
        <taxon>Hexapoda</taxon>
        <taxon>Insecta</taxon>
        <taxon>Pterygota</taxon>
        <taxon>Neoptera</taxon>
        <taxon>Endopterygota</taxon>
        <taxon>Siphonaptera</taxon>
        <taxon>Pulicidae</taxon>
        <taxon>Xenopsyllinae</taxon>
        <taxon>Xenopsylla</taxon>
    </lineage>
</organism>
<protein>
    <submittedName>
        <fullName evidence="8">Putative p53-mediated apoptosis protein</fullName>
    </submittedName>
</protein>
<feature type="transmembrane region" description="Helical" evidence="7">
    <location>
        <begin position="169"/>
        <end position="189"/>
    </location>
</feature>
<feature type="compositionally biased region" description="Polar residues" evidence="6">
    <location>
        <begin position="38"/>
        <end position="57"/>
    </location>
</feature>
<dbReference type="InterPro" id="IPR059112">
    <property type="entry name" value="CysZ/EI24"/>
</dbReference>
<evidence type="ECO:0000256" key="6">
    <source>
        <dbReference type="SAM" id="MobiDB-lite"/>
    </source>
</evidence>
<comment type="similarity">
    <text evidence="2">Belongs to the EI24 family.</text>
</comment>
<feature type="region of interest" description="Disordered" evidence="6">
    <location>
        <begin position="38"/>
        <end position="59"/>
    </location>
</feature>
<dbReference type="AlphaFoldDB" id="A0A6M2DK79"/>
<evidence type="ECO:0000256" key="1">
    <source>
        <dbReference type="ARBA" id="ARBA00004141"/>
    </source>
</evidence>
<accession>A0A6M2DK79</accession>
<feature type="transmembrane region" description="Helical" evidence="7">
    <location>
        <begin position="113"/>
        <end position="136"/>
    </location>
</feature>
<dbReference type="GO" id="GO:0005783">
    <property type="term" value="C:endoplasmic reticulum"/>
    <property type="evidence" value="ECO:0007669"/>
    <property type="project" value="TreeGrafter"/>
</dbReference>
<dbReference type="GO" id="GO:0016020">
    <property type="term" value="C:membrane"/>
    <property type="evidence" value="ECO:0007669"/>
    <property type="project" value="UniProtKB-SubCell"/>
</dbReference>
<evidence type="ECO:0000256" key="7">
    <source>
        <dbReference type="SAM" id="Phobius"/>
    </source>
</evidence>
<feature type="transmembrane region" description="Helical" evidence="7">
    <location>
        <begin position="237"/>
        <end position="252"/>
    </location>
</feature>
<name>A0A6M2DK79_XENCH</name>
<evidence type="ECO:0000256" key="4">
    <source>
        <dbReference type="ARBA" id="ARBA00022989"/>
    </source>
</evidence>
<keyword evidence="4 7" id="KW-1133">Transmembrane helix</keyword>
<sequence>MTMNICLAMFRGFVDSVRGMVVLFYMDKEMNERANLKLTTQRSPANNPHNKSSQKSTNQHEESKVMTRIIQCCALNGGVFWTSIFIFEYILLPGLKLFLSFLLGHDKGTAHDIWYWMEPFLSLTFRMFWVVPLFLLSKIVNSLWFQDIADSAFRYSRGRPQFISSISKLIADTLFSLLVQVLFLLQAMLMQWFPITPIGDFLCLIHMCLLYSLYVFEYKWFNMGWELHSRLTFIETNWPYFIGFGLPLAVLTQLPGSYLISGCVFSILFPLFILSGNEASPVTDACDISIPLFKPVIAISNTLFNQTIKPKPQIISTRQKEIQNQHSKQYNRSFDPRYR</sequence>
<reference evidence="8" key="1">
    <citation type="submission" date="2020-03" db="EMBL/GenBank/DDBJ databases">
        <title>Transcriptomic Profiling of the Digestive Tract of the Rat Flea, Xenopsylla cheopis, Following Blood Feeding and Infection with Yersinia pestis.</title>
        <authorList>
            <person name="Bland D.M."/>
            <person name="Martens C.A."/>
            <person name="Virtaneva K."/>
            <person name="Kanakabandi K."/>
            <person name="Long D."/>
            <person name="Rosenke R."/>
            <person name="Saturday G.A."/>
            <person name="Hoyt F.H."/>
            <person name="Bruno D.P."/>
            <person name="Ribeiro J.M.C."/>
            <person name="Hinnebusch J."/>
        </authorList>
    </citation>
    <scope>NUCLEOTIDE SEQUENCE</scope>
</reference>
<keyword evidence="3 7" id="KW-0812">Transmembrane</keyword>
<dbReference type="PANTHER" id="PTHR21389:SF0">
    <property type="entry name" value="ETOPOSIDE-INDUCED PROTEIN 2.4 HOMOLOG"/>
    <property type="match status" value="1"/>
</dbReference>
<evidence type="ECO:0000256" key="2">
    <source>
        <dbReference type="ARBA" id="ARBA00010970"/>
    </source>
</evidence>
<feature type="region of interest" description="Disordered" evidence="6">
    <location>
        <begin position="320"/>
        <end position="339"/>
    </location>
</feature>
<feature type="transmembrane region" description="Helical" evidence="7">
    <location>
        <begin position="195"/>
        <end position="216"/>
    </location>
</feature>
<evidence type="ECO:0000313" key="8">
    <source>
        <dbReference type="EMBL" id="NOV46739.1"/>
    </source>
</evidence>